<feature type="transmembrane region" description="Helical" evidence="8">
    <location>
        <begin position="55"/>
        <end position="79"/>
    </location>
</feature>
<feature type="transmembrane region" description="Helical" evidence="8">
    <location>
        <begin position="327"/>
        <end position="350"/>
    </location>
</feature>
<keyword evidence="10" id="KW-0496">Mitochondrion</keyword>
<name>A0A5B9RFX6_9BILA</name>
<dbReference type="InterPro" id="IPR003945">
    <property type="entry name" value="NU5C-like"/>
</dbReference>
<dbReference type="GO" id="GO:0008137">
    <property type="term" value="F:NADH dehydrogenase (ubiquinone) activity"/>
    <property type="evidence" value="ECO:0007669"/>
    <property type="project" value="UniProtKB-EC"/>
</dbReference>
<evidence type="ECO:0000313" key="10">
    <source>
        <dbReference type="EMBL" id="QEG77741.1"/>
    </source>
</evidence>
<evidence type="ECO:0000256" key="8">
    <source>
        <dbReference type="SAM" id="Phobius"/>
    </source>
</evidence>
<comment type="subcellular location">
    <subcellularLocation>
        <location evidence="1">Membrane</location>
        <topology evidence="1">Multi-pass membrane protein</topology>
    </subcellularLocation>
</comment>
<accession>A0A5B9RFX6</accession>
<dbReference type="InterPro" id="IPR001750">
    <property type="entry name" value="ND/Mrp_TM"/>
</dbReference>
<organism evidence="10">
    <name type="scientific">Brentisentis yangtzensis</name>
    <dbReference type="NCBI Taxonomy" id="2604967"/>
    <lineage>
        <taxon>Eukaryota</taxon>
        <taxon>Metazoa</taxon>
        <taxon>Spiralia</taxon>
        <taxon>Lophotrochozoa</taxon>
        <taxon>Acanthocephala</taxon>
        <taxon>Palaeacanthocephala</taxon>
        <taxon>Echinorhynchida</taxon>
        <taxon>Leptorhynchoididae</taxon>
        <taxon>Brentisentis</taxon>
    </lineage>
</organism>
<evidence type="ECO:0000256" key="6">
    <source>
        <dbReference type="ARBA" id="ARBA00031027"/>
    </source>
</evidence>
<feature type="transmembrane region" description="Helical" evidence="8">
    <location>
        <begin position="149"/>
        <end position="166"/>
    </location>
</feature>
<keyword evidence="3 8" id="KW-0812">Transmembrane</keyword>
<feature type="transmembrane region" description="Helical" evidence="8">
    <location>
        <begin position="370"/>
        <end position="391"/>
    </location>
</feature>
<evidence type="ECO:0000259" key="9">
    <source>
        <dbReference type="Pfam" id="PF00361"/>
    </source>
</evidence>
<dbReference type="EMBL" id="MK651258">
    <property type="protein sequence ID" value="QEG77741.1"/>
    <property type="molecule type" value="Genomic_DNA"/>
</dbReference>
<feature type="transmembrane region" description="Helical" evidence="8">
    <location>
        <begin position="212"/>
        <end position="233"/>
    </location>
</feature>
<feature type="transmembrane region" description="Helical" evidence="8">
    <location>
        <begin position="526"/>
        <end position="545"/>
    </location>
</feature>
<sequence>MFSVVVLGVIVLITISVLFMLSFLFGEGTGFLLSLDLLRVMNSFEGLGSLMMGGWSSSFILIVMSALSVIIGFTLIYLSHDLEMRGFQVLLLSFVLGMVVMLSFNSGLGVLVGWEILGVTSFMLIMYYCNRVSSGSSMMTILMNRWGDIGLVLFLMWWSVSGFSVWESSFGWGLSWAMSLPLVLCVVSKSAQFPLSGWLPMAMAAPTPVSALVHSSTLVVAGLVVMCLLMWVFSWMSLSVLLVLGCITLISSGLSALYEFDSKKVVALSTLFHLGVMTLMGCSVGLLLVLFHMILHAFYKSLCFIMVGWVIMISGHEQDLRSMTISGGTGGLIGLVMVSVVFNLVGLIYYSGWASKDILMEAGVLSSCNILIILVLLLAFSCSLGYSFNLISFGGEVVNQYGSISWKWSSSIINILVLILYTVLGVTLGVYVMSLGGFYLSYYVSSSIMKLFYLSVSLMILKFSMSWKSEVASSMLYLQDMYQVVIIKIMVWLKDILSGVEMVIDSVIEESAAFVFYLSSGVVDLVISWDLVFSIISLLFFMVLLV</sequence>
<dbReference type="GO" id="GO:0015990">
    <property type="term" value="P:electron transport coupled proton transport"/>
    <property type="evidence" value="ECO:0007669"/>
    <property type="project" value="TreeGrafter"/>
</dbReference>
<feature type="transmembrane region" description="Helical" evidence="8">
    <location>
        <begin position="412"/>
        <end position="434"/>
    </location>
</feature>
<feature type="transmembrane region" description="Helical" evidence="8">
    <location>
        <begin position="86"/>
        <end position="104"/>
    </location>
</feature>
<dbReference type="PANTHER" id="PTHR42829">
    <property type="entry name" value="NADH-UBIQUINONE OXIDOREDUCTASE CHAIN 5"/>
    <property type="match status" value="1"/>
</dbReference>
<dbReference type="Pfam" id="PF00361">
    <property type="entry name" value="Proton_antipo_M"/>
    <property type="match status" value="1"/>
</dbReference>
<comment type="catalytic activity">
    <reaction evidence="7">
        <text>a ubiquinone + NADH + 5 H(+)(in) = a ubiquinol + NAD(+) + 4 H(+)(out)</text>
        <dbReference type="Rhea" id="RHEA:29091"/>
        <dbReference type="Rhea" id="RHEA-COMP:9565"/>
        <dbReference type="Rhea" id="RHEA-COMP:9566"/>
        <dbReference type="ChEBI" id="CHEBI:15378"/>
        <dbReference type="ChEBI" id="CHEBI:16389"/>
        <dbReference type="ChEBI" id="CHEBI:17976"/>
        <dbReference type="ChEBI" id="CHEBI:57540"/>
        <dbReference type="ChEBI" id="CHEBI:57945"/>
        <dbReference type="EC" id="7.1.1.2"/>
    </reaction>
</comment>
<feature type="transmembrane region" description="Helical" evidence="8">
    <location>
        <begin position="265"/>
        <end position="291"/>
    </location>
</feature>
<dbReference type="GO" id="GO:0016020">
    <property type="term" value="C:membrane"/>
    <property type="evidence" value="ECO:0007669"/>
    <property type="project" value="UniProtKB-SubCell"/>
</dbReference>
<evidence type="ECO:0000256" key="3">
    <source>
        <dbReference type="ARBA" id="ARBA00022692"/>
    </source>
</evidence>
<dbReference type="GO" id="GO:0042773">
    <property type="term" value="P:ATP synthesis coupled electron transport"/>
    <property type="evidence" value="ECO:0007669"/>
    <property type="project" value="InterPro"/>
</dbReference>
<dbReference type="EC" id="7.1.1.2" evidence="2"/>
<feature type="transmembrane region" description="Helical" evidence="8">
    <location>
        <begin position="297"/>
        <end position="315"/>
    </location>
</feature>
<keyword evidence="5 8" id="KW-0472">Membrane</keyword>
<evidence type="ECO:0000256" key="2">
    <source>
        <dbReference type="ARBA" id="ARBA00012944"/>
    </source>
</evidence>
<reference evidence="10" key="1">
    <citation type="journal article" date="2019" name="Zookeys">
        <title>Characterization of the complete mitochondrial genome of Brentisentisyangtzensis Yu &amp; Wu, 1989 (Acanthocephala, Illiosentidae).</title>
        <authorList>
            <person name="Song R."/>
            <person name="Zhang D."/>
            <person name="Gao J.-W."/>
            <person name="Cheng X.-F."/>
            <person name="Xie M."/>
            <person name="Li H."/>
            <person name="Wu Y.-A."/>
        </authorList>
    </citation>
    <scope>NUCLEOTIDE SEQUENCE</scope>
</reference>
<feature type="transmembrane region" description="Helical" evidence="8">
    <location>
        <begin position="440"/>
        <end position="463"/>
    </location>
</feature>
<evidence type="ECO:0000256" key="4">
    <source>
        <dbReference type="ARBA" id="ARBA00022989"/>
    </source>
</evidence>
<feature type="transmembrane region" description="Helical" evidence="8">
    <location>
        <begin position="7"/>
        <end position="35"/>
    </location>
</feature>
<dbReference type="AlphaFoldDB" id="A0A5B9RFX6"/>
<dbReference type="PANTHER" id="PTHR42829:SF2">
    <property type="entry name" value="NADH-UBIQUINONE OXIDOREDUCTASE CHAIN 5"/>
    <property type="match status" value="1"/>
</dbReference>
<dbReference type="GO" id="GO:0003954">
    <property type="term" value="F:NADH dehydrogenase activity"/>
    <property type="evidence" value="ECO:0007669"/>
    <property type="project" value="TreeGrafter"/>
</dbReference>
<geneLocation type="mitochondrion" evidence="10"/>
<gene>
    <name evidence="10" type="primary">nad5</name>
</gene>
<feature type="domain" description="NADH:quinone oxidoreductase/Mrp antiporter transmembrane" evidence="9">
    <location>
        <begin position="109"/>
        <end position="377"/>
    </location>
</feature>
<proteinExistence type="predicted"/>
<feature type="transmembrane region" description="Helical" evidence="8">
    <location>
        <begin position="239"/>
        <end position="258"/>
    </location>
</feature>
<evidence type="ECO:0000256" key="7">
    <source>
        <dbReference type="ARBA" id="ARBA00049551"/>
    </source>
</evidence>
<protein>
    <recommendedName>
        <fullName evidence="2">NADH:ubiquinone reductase (H(+)-translocating)</fullName>
        <ecNumber evidence="2">7.1.1.2</ecNumber>
    </recommendedName>
    <alternativeName>
        <fullName evidence="6">NADH dehydrogenase subunit 5</fullName>
    </alternativeName>
</protein>
<feature type="transmembrane region" description="Helical" evidence="8">
    <location>
        <begin position="110"/>
        <end position="129"/>
    </location>
</feature>
<evidence type="ECO:0000256" key="5">
    <source>
        <dbReference type="ARBA" id="ARBA00023136"/>
    </source>
</evidence>
<keyword evidence="4 8" id="KW-1133">Transmembrane helix</keyword>
<dbReference type="PRINTS" id="PR01434">
    <property type="entry name" value="NADHDHGNASE5"/>
</dbReference>
<evidence type="ECO:0000256" key="1">
    <source>
        <dbReference type="ARBA" id="ARBA00004141"/>
    </source>
</evidence>